<feature type="region of interest" description="Disordered" evidence="4">
    <location>
        <begin position="459"/>
        <end position="499"/>
    </location>
</feature>
<accession>A0A9N9AY28</accession>
<feature type="compositionally biased region" description="Polar residues" evidence="4">
    <location>
        <begin position="945"/>
        <end position="962"/>
    </location>
</feature>
<keyword evidence="8" id="KW-1185">Reference proteome</keyword>
<feature type="compositionally biased region" description="Basic and acidic residues" evidence="4">
    <location>
        <begin position="459"/>
        <end position="475"/>
    </location>
</feature>
<feature type="compositionally biased region" description="Polar residues" evidence="4">
    <location>
        <begin position="989"/>
        <end position="1003"/>
    </location>
</feature>
<dbReference type="InterPro" id="IPR000571">
    <property type="entry name" value="Znf_CCCH"/>
</dbReference>
<dbReference type="InterPro" id="IPR012677">
    <property type="entry name" value="Nucleotide-bd_a/b_plait_sf"/>
</dbReference>
<feature type="compositionally biased region" description="Polar residues" evidence="4">
    <location>
        <begin position="1012"/>
        <end position="1034"/>
    </location>
</feature>
<dbReference type="GO" id="GO:0030014">
    <property type="term" value="C:CCR4-NOT complex"/>
    <property type="evidence" value="ECO:0007669"/>
    <property type="project" value="InterPro"/>
</dbReference>
<dbReference type="Gene3D" id="3.30.70.330">
    <property type="match status" value="1"/>
</dbReference>
<name>A0A9N9AY28_9GLOM</name>
<dbReference type="CDD" id="cd16618">
    <property type="entry name" value="mRING-HC-C4C4_CNOT4"/>
    <property type="match status" value="1"/>
</dbReference>
<reference evidence="7" key="1">
    <citation type="submission" date="2021-06" db="EMBL/GenBank/DDBJ databases">
        <authorList>
            <person name="Kallberg Y."/>
            <person name="Tangrot J."/>
            <person name="Rosling A."/>
        </authorList>
    </citation>
    <scope>NUCLEOTIDE SEQUENCE</scope>
    <source>
        <strain evidence="7">MT106</strain>
    </source>
</reference>
<dbReference type="EMBL" id="CAJVPL010000965">
    <property type="protein sequence ID" value="CAG8543888.1"/>
    <property type="molecule type" value="Genomic_DNA"/>
</dbReference>
<feature type="compositionally biased region" description="Low complexity" evidence="4">
    <location>
        <begin position="476"/>
        <end position="485"/>
    </location>
</feature>
<feature type="region of interest" description="Disordered" evidence="4">
    <location>
        <begin position="1164"/>
        <end position="1183"/>
    </location>
</feature>
<keyword evidence="2" id="KW-0479">Metal-binding</keyword>
<dbReference type="Pfam" id="PF14570">
    <property type="entry name" value="zf-RING_4"/>
    <property type="match status" value="1"/>
</dbReference>
<dbReference type="InterPro" id="IPR000504">
    <property type="entry name" value="RRM_dom"/>
</dbReference>
<sequence length="1309" mass="143279">MSNGDAQSSVAPNSPSKKRTYYFSDEEEFVCPLCMEEMDLSDRNFRPCPCGYQENLNSRCPACRRIYSVQTIEFTPISAEELARIKNEKKQKEREKKEVEAMNRKHLSNMRVVQKNLVYVIGLSPKTATEEVLRSHDYFGQYGKIAKIVVNRRNPPASTVPGAPPPQPSVGVYITYVRKEDAAKAIDAVDGSMSDGKVLRASYGTTKYCTYYLRNMVCQNPNCMYLHEPGEEADSYTKEDLASVKYHLKEQESHKVHEPHKAHESHKVIHDIHKVVDSHKAHQTHPPQSRQSQPPHSVQKSIATTSPLVLPHRKSEPATQPRVVGPESDRGSNDERDEASALPPTASWAAAKTQSPEISPILLQQSITQHPPPSIQHSTTNNNTQQASQHPPIASQSSQSHNSLQPQSEQEPKLKRTGSLDAQSLGTKQQEKKTNELTVAQVAAIPSQRKEIIDHAKEKVQHVISEPSREGEHAEQSSQQSSNSQLKDKLPNMTNRHNPEIEDFDQTLSVLSDGSFAFSFNPPSLDVSLSITEKHAEKASGPSELGVLGSSRIVSPPPGVGFPNRSDAANSQIVANITDPEFPQSSLSSYTGSFNPFSSEEEKFDPFGAESPLGIMGIPSVGNNSISEAFQTVSKIQTLPSNNSASNKSRQSSRFGFALEDGDNSSSNNGDPLAMKDLQEGFRALFPNVNISFGPSDVHQESMWNTSNDPSFPSLRRPVMTAPPGVPPPGVPIGNPLNQSHSLNTSTSTAPMEHHFHQNFLMQHHQPPQIGLGPNPPPTIKAPPPGIYQPSPRMPFGLPRGPSKDDPHNFFTEFLKAAAASSNIQEDIQAPVQNVGGHRLSVFERVARTGDEQINGGFGMGIGLGNVEQGINNESSSSSAEDSEQQEPKNQLCGGKDRGLNLDTQFHHPSPNTKDNAEKPTTQQQNHQSNSNNRSAKPAAVIVNRAQQSRQDSNVANQTSAQIVDAPPSSIVHPVPGIYKKKDKHPKNANLNAGNNKQTAGTNRDSKKHGNSEGQAFNAQATTKSKDISNQNNKGAAPNNPENNSTKSSSSSNNNNPVIQSPILSKKPKKKDKNIIVAVQQEINPLTGSNEEDKKQVIEKDYVINELVSKKVNTTNDQRDDIAINNKDSNGTAITSIDSKTNFLADFKFDFASSAFFTMPPGISTASSSKKDQNADNQSPLLDENMFPTSATFDLLSAEFFPKDSPTIFSFPTSTSYNPSSTSAVTHFNISFGCNPGTWNNASTTTMTRFTPMNNVIGASNNNETKISNASVEDLERQVANARREAEILEHRLRAVIKKNTHHLQDAWK</sequence>
<feature type="compositionally biased region" description="Low complexity" evidence="4">
    <location>
        <begin position="1038"/>
        <end position="1057"/>
    </location>
</feature>
<keyword evidence="2" id="KW-0862">Zinc</keyword>
<feature type="zinc finger region" description="C3H1-type" evidence="2">
    <location>
        <begin position="203"/>
        <end position="230"/>
    </location>
</feature>
<dbReference type="Gene3D" id="3.30.40.10">
    <property type="entry name" value="Zinc/RING finger domain, C3HC4 (zinc finger)"/>
    <property type="match status" value="1"/>
</dbReference>
<feature type="compositionally biased region" description="Low complexity" evidence="4">
    <location>
        <begin position="284"/>
        <end position="297"/>
    </location>
</feature>
<feature type="compositionally biased region" description="Polar residues" evidence="4">
    <location>
        <begin position="298"/>
        <end position="307"/>
    </location>
</feature>
<keyword evidence="2" id="KW-0863">Zinc-finger</keyword>
<dbReference type="CDD" id="cd12438">
    <property type="entry name" value="RRM_CNOT4"/>
    <property type="match status" value="1"/>
</dbReference>
<evidence type="ECO:0000259" key="6">
    <source>
        <dbReference type="PROSITE" id="PS50103"/>
    </source>
</evidence>
<feature type="compositionally biased region" description="Polar residues" evidence="4">
    <location>
        <begin position="368"/>
        <end position="409"/>
    </location>
</feature>
<dbReference type="FunFam" id="3.30.70.330:FF:000257">
    <property type="entry name" value="CCR4-NOT core complex subunit Not4"/>
    <property type="match status" value="1"/>
</dbReference>
<dbReference type="InterPro" id="IPR003954">
    <property type="entry name" value="RRM_euk-type"/>
</dbReference>
<dbReference type="GO" id="GO:0008270">
    <property type="term" value="F:zinc ion binding"/>
    <property type="evidence" value="ECO:0007669"/>
    <property type="project" value="UniProtKB-KW"/>
</dbReference>
<dbReference type="SUPFAM" id="SSF57850">
    <property type="entry name" value="RING/U-box"/>
    <property type="match status" value="1"/>
</dbReference>
<feature type="region of interest" description="Disordered" evidence="4">
    <location>
        <begin position="866"/>
        <end position="1072"/>
    </location>
</feature>
<proteinExistence type="predicted"/>
<dbReference type="PANTHER" id="PTHR12603:SF0">
    <property type="entry name" value="CCR4-NOT TRANSCRIPTION COMPLEX SUBUNIT 4"/>
    <property type="match status" value="1"/>
</dbReference>
<evidence type="ECO:0000256" key="1">
    <source>
        <dbReference type="PROSITE-ProRule" id="PRU00176"/>
    </source>
</evidence>
<dbReference type="InterPro" id="IPR034261">
    <property type="entry name" value="CNOT4_RRM"/>
</dbReference>
<dbReference type="InterPro" id="IPR013083">
    <property type="entry name" value="Znf_RING/FYVE/PHD"/>
</dbReference>
<evidence type="ECO:0000256" key="4">
    <source>
        <dbReference type="SAM" id="MobiDB-lite"/>
    </source>
</evidence>
<comment type="caution">
    <text evidence="7">The sequence shown here is derived from an EMBL/GenBank/DDBJ whole genome shotgun (WGS) entry which is preliminary data.</text>
</comment>
<evidence type="ECO:0000256" key="2">
    <source>
        <dbReference type="PROSITE-ProRule" id="PRU00723"/>
    </source>
</evidence>
<dbReference type="InterPro" id="IPR039780">
    <property type="entry name" value="Mot2"/>
</dbReference>
<keyword evidence="1" id="KW-0694">RNA-binding</keyword>
<dbReference type="GO" id="GO:0003723">
    <property type="term" value="F:RNA binding"/>
    <property type="evidence" value="ECO:0007669"/>
    <property type="project" value="UniProtKB-UniRule"/>
</dbReference>
<dbReference type="SUPFAM" id="SSF54928">
    <property type="entry name" value="RNA-binding domain, RBD"/>
    <property type="match status" value="1"/>
</dbReference>
<dbReference type="SMART" id="SM00361">
    <property type="entry name" value="RRM_1"/>
    <property type="match status" value="1"/>
</dbReference>
<dbReference type="InterPro" id="IPR035979">
    <property type="entry name" value="RBD_domain_sf"/>
</dbReference>
<dbReference type="InterPro" id="IPR039515">
    <property type="entry name" value="NOT4_mRING-HC-C4C4"/>
</dbReference>
<feature type="region of interest" description="Disordered" evidence="4">
    <location>
        <begin position="277"/>
        <end position="354"/>
    </location>
</feature>
<evidence type="ECO:0000313" key="8">
    <source>
        <dbReference type="Proteomes" id="UP000789831"/>
    </source>
</evidence>
<dbReference type="PROSITE" id="PS50103">
    <property type="entry name" value="ZF_C3H1"/>
    <property type="match status" value="1"/>
</dbReference>
<organism evidence="7 8">
    <name type="scientific">Ambispora gerdemannii</name>
    <dbReference type="NCBI Taxonomy" id="144530"/>
    <lineage>
        <taxon>Eukaryota</taxon>
        <taxon>Fungi</taxon>
        <taxon>Fungi incertae sedis</taxon>
        <taxon>Mucoromycota</taxon>
        <taxon>Glomeromycotina</taxon>
        <taxon>Glomeromycetes</taxon>
        <taxon>Archaeosporales</taxon>
        <taxon>Ambisporaceae</taxon>
        <taxon>Ambispora</taxon>
    </lineage>
</organism>
<dbReference type="PROSITE" id="PS50102">
    <property type="entry name" value="RRM"/>
    <property type="match status" value="1"/>
</dbReference>
<feature type="region of interest" description="Disordered" evidence="4">
    <location>
        <begin position="368"/>
        <end position="433"/>
    </location>
</feature>
<gene>
    <name evidence="7" type="ORF">AGERDE_LOCUS6324</name>
</gene>
<evidence type="ECO:0000259" key="5">
    <source>
        <dbReference type="PROSITE" id="PS50102"/>
    </source>
</evidence>
<dbReference type="OrthoDB" id="1923159at2759"/>
<feature type="coiled-coil region" evidence="3">
    <location>
        <begin position="1265"/>
        <end position="1299"/>
    </location>
</feature>
<protein>
    <submittedName>
        <fullName evidence="7">5882_t:CDS:1</fullName>
    </submittedName>
</protein>
<feature type="domain" description="C3H1-type" evidence="6">
    <location>
        <begin position="203"/>
        <end position="230"/>
    </location>
</feature>
<evidence type="ECO:0000313" key="7">
    <source>
        <dbReference type="EMBL" id="CAG8543888.1"/>
    </source>
</evidence>
<feature type="compositionally biased region" description="Polar residues" evidence="4">
    <location>
        <begin position="910"/>
        <end position="922"/>
    </location>
</feature>
<dbReference type="Proteomes" id="UP000789831">
    <property type="component" value="Unassembled WGS sequence"/>
</dbReference>
<feature type="compositionally biased region" description="Low complexity" evidence="4">
    <location>
        <begin position="923"/>
        <end position="933"/>
    </location>
</feature>
<evidence type="ECO:0000256" key="3">
    <source>
        <dbReference type="SAM" id="Coils"/>
    </source>
</evidence>
<dbReference type="GO" id="GO:0004842">
    <property type="term" value="F:ubiquitin-protein transferase activity"/>
    <property type="evidence" value="ECO:0007669"/>
    <property type="project" value="InterPro"/>
</dbReference>
<feature type="domain" description="RRM" evidence="5">
    <location>
        <begin position="116"/>
        <end position="206"/>
    </location>
</feature>
<feature type="coiled-coil region" evidence="3">
    <location>
        <begin position="78"/>
        <end position="109"/>
    </location>
</feature>
<dbReference type="PANTHER" id="PTHR12603">
    <property type="entry name" value="CCR4-NOT TRANSCRIPTION COMPLEX RELATED"/>
    <property type="match status" value="1"/>
</dbReference>
<dbReference type="GO" id="GO:0016567">
    <property type="term" value="P:protein ubiquitination"/>
    <property type="evidence" value="ECO:0007669"/>
    <property type="project" value="TreeGrafter"/>
</dbReference>
<keyword evidence="3" id="KW-0175">Coiled coil</keyword>